<dbReference type="SUPFAM" id="SSF46785">
    <property type="entry name" value="Winged helix' DNA-binding domain"/>
    <property type="match status" value="1"/>
</dbReference>
<dbReference type="EMBL" id="CP015118">
    <property type="protein sequence ID" value="ARN19159.1"/>
    <property type="molecule type" value="Genomic_DNA"/>
</dbReference>
<dbReference type="Pfam" id="PF00126">
    <property type="entry name" value="HTH_1"/>
    <property type="match status" value="1"/>
</dbReference>
<evidence type="ECO:0000256" key="3">
    <source>
        <dbReference type="ARBA" id="ARBA00023125"/>
    </source>
</evidence>
<keyword evidence="2" id="KW-0805">Transcription regulation</keyword>
<evidence type="ECO:0000256" key="4">
    <source>
        <dbReference type="ARBA" id="ARBA00023163"/>
    </source>
</evidence>
<comment type="similarity">
    <text evidence="1">Belongs to the LysR transcriptional regulatory family.</text>
</comment>
<dbReference type="PROSITE" id="PS50931">
    <property type="entry name" value="HTH_LYSR"/>
    <property type="match status" value="1"/>
</dbReference>
<dbReference type="PANTHER" id="PTHR30537">
    <property type="entry name" value="HTH-TYPE TRANSCRIPTIONAL REGULATOR"/>
    <property type="match status" value="1"/>
</dbReference>
<keyword evidence="3" id="KW-0238">DNA-binding</keyword>
<gene>
    <name evidence="5" type="ORF">A4W93_04070</name>
</gene>
<dbReference type="InterPro" id="IPR058163">
    <property type="entry name" value="LysR-type_TF_proteobact-type"/>
</dbReference>
<dbReference type="InterPro" id="IPR036390">
    <property type="entry name" value="WH_DNA-bd_sf"/>
</dbReference>
<dbReference type="OrthoDB" id="9072091at2"/>
<sequence length="298" mass="32408">MALPEEPSWDLYRTLLAVLEEGSLSGAARQLGMTQPTVGRQVETLERLLGVPLFTRSQLGLAPTDAARVLRPHAEQLRAAAAALSRAVGGSADEVRGSVRITAAEVIGIEVLPPILASLRDAHPGLELELVLSDRVQNLLQREADIAVRMVQPTQDALVVKRVGRIGLGLHARADYLARRGTPATMADLDGHALIGFDTEAPFIRLMQEDLPVHRGMFSLRTDSNLAQLAAIRAGFGIGFCQNALARRSGDVVRVLADHVALHLETCIVMHEDLRDVRRYRVVFDALVEGLSRHVDVT</sequence>
<evidence type="ECO:0000313" key="5">
    <source>
        <dbReference type="EMBL" id="ARN19159.1"/>
    </source>
</evidence>
<dbReference type="SUPFAM" id="SSF53850">
    <property type="entry name" value="Periplasmic binding protein-like II"/>
    <property type="match status" value="1"/>
</dbReference>
<protein>
    <submittedName>
        <fullName evidence="5">LysR family transcriptional regulator</fullName>
    </submittedName>
</protein>
<reference evidence="5 6" key="1">
    <citation type="submission" date="2016-04" db="EMBL/GenBank/DDBJ databases">
        <title>Complete genome sequence of natural rubber-degrading, novel Gram-negative bacterium, Rhizobacter gummiphilus strain NS21.</title>
        <authorList>
            <person name="Tabata M."/>
            <person name="Kasai D."/>
            <person name="Fukuda M."/>
        </authorList>
    </citation>
    <scope>NUCLEOTIDE SEQUENCE [LARGE SCALE GENOMIC DNA]</scope>
    <source>
        <strain evidence="5 6">NS21</strain>
    </source>
</reference>
<evidence type="ECO:0000256" key="2">
    <source>
        <dbReference type="ARBA" id="ARBA00023015"/>
    </source>
</evidence>
<dbReference type="GO" id="GO:0003700">
    <property type="term" value="F:DNA-binding transcription factor activity"/>
    <property type="evidence" value="ECO:0007669"/>
    <property type="project" value="InterPro"/>
</dbReference>
<keyword evidence="6" id="KW-1185">Reference proteome</keyword>
<dbReference type="RefSeq" id="WP_085749404.1">
    <property type="nucleotide sequence ID" value="NZ_BSPR01000002.1"/>
</dbReference>
<keyword evidence="4" id="KW-0804">Transcription</keyword>
<dbReference type="Gene3D" id="3.40.190.290">
    <property type="match status" value="1"/>
</dbReference>
<proteinExistence type="inferred from homology"/>
<organism evidence="5 6">
    <name type="scientific">Piscinibacter gummiphilus</name>
    <dbReference type="NCBI Taxonomy" id="946333"/>
    <lineage>
        <taxon>Bacteria</taxon>
        <taxon>Pseudomonadati</taxon>
        <taxon>Pseudomonadota</taxon>
        <taxon>Betaproteobacteria</taxon>
        <taxon>Burkholderiales</taxon>
        <taxon>Sphaerotilaceae</taxon>
        <taxon>Piscinibacter</taxon>
    </lineage>
</organism>
<accession>A0A1W6L4A8</accession>
<evidence type="ECO:0000256" key="1">
    <source>
        <dbReference type="ARBA" id="ARBA00009437"/>
    </source>
</evidence>
<dbReference type="InterPro" id="IPR036388">
    <property type="entry name" value="WH-like_DNA-bd_sf"/>
</dbReference>
<dbReference type="InterPro" id="IPR000847">
    <property type="entry name" value="LysR_HTH_N"/>
</dbReference>
<dbReference type="GO" id="GO:0043565">
    <property type="term" value="F:sequence-specific DNA binding"/>
    <property type="evidence" value="ECO:0007669"/>
    <property type="project" value="TreeGrafter"/>
</dbReference>
<dbReference type="Pfam" id="PF03466">
    <property type="entry name" value="LysR_substrate"/>
    <property type="match status" value="1"/>
</dbReference>
<dbReference type="PANTHER" id="PTHR30537:SF3">
    <property type="entry name" value="TRANSCRIPTIONAL REGULATORY PROTEIN"/>
    <property type="match status" value="1"/>
</dbReference>
<dbReference type="InterPro" id="IPR005119">
    <property type="entry name" value="LysR_subst-bd"/>
</dbReference>
<name>A0A1W6L4A8_9BURK</name>
<dbReference type="PRINTS" id="PR00039">
    <property type="entry name" value="HTHLYSR"/>
</dbReference>
<dbReference type="STRING" id="946333.A4W93_04070"/>
<dbReference type="KEGG" id="rgu:A4W93_04070"/>
<evidence type="ECO:0000313" key="6">
    <source>
        <dbReference type="Proteomes" id="UP000193427"/>
    </source>
</evidence>
<dbReference type="AlphaFoldDB" id="A0A1W6L4A8"/>
<dbReference type="Proteomes" id="UP000193427">
    <property type="component" value="Chromosome"/>
</dbReference>
<dbReference type="GO" id="GO:0006351">
    <property type="term" value="P:DNA-templated transcription"/>
    <property type="evidence" value="ECO:0007669"/>
    <property type="project" value="TreeGrafter"/>
</dbReference>
<dbReference type="Gene3D" id="1.10.10.10">
    <property type="entry name" value="Winged helix-like DNA-binding domain superfamily/Winged helix DNA-binding domain"/>
    <property type="match status" value="1"/>
</dbReference>